<sequence length="1034" mass="115414">MKNKEINKHLNQKRELRKIKHQGLSDKKKLLYPLETSTHLQSIINYTLPNGTQVGALLLNTSHEIDKPEYKLRFIWECPGIHDDFGEVAARSIVNSIASLGHELPIGEKLRVEFQSFCDRTDRLNELIAQFETASSQSQPLIAEEMLILQNLDTSGQRRPHQVFLMGTFTPNLGAREQKLIEKIIKYGSLWYQRLSGSIEEIRQQTIDAVLLNAYEQGFFEWSNLFRDKLQLKATPLSGEEVWQHCWKELNRFNDRVEELAPEPAPQLIEFDLQKGTIGENVRTQLHPTTVMMRYPSAVPSSNRDHIKVDRRYVGSLLLKLQPKVFEEAGNESYQQVQLHYLSNLMAVSSAYDYRIVLELSRPEEFGVRYNNQQLIRQNHYRKKETEEKGQIDVLADEELKEALETERMLIGGDTSVEFSLCMFVYRETLEEMHFAARDFCSHFRSPAILLLEVDTADSLWVSSLPFYGKSMLVDVRDRRDRERPEVVAAYFPLTTTVNAHKSGIEFIANKGGSPVYFDPFTHMGHTAIWGKTRSGKTLYAAFNIHKALSQQIPVTILDQPPTKEASSFRAFTEHMNGAYIDVFNDSINFFETPLIAEDIDPETREDMKRQNEEFILQILTSMVLGWKGELKGVSSSKVISMLTTAIKNFFKDERILIRYERAINGGIGSIAWQDYPVLSDFKRFCTIERINPKEATADDIQTLGTIQLQLQRWIDGSYGKSINSPSTVKLDSPLMTIAMRGVSNNDDAAVFGTIMYAAAMRRAIAAASGKGSLLFIDEASITFDLDPLSLCVGRVAANGLKAGMRLMIAAQEPTSVFGSAGGKKIKDALSYHLIGRIGDSLSYGLDAAGNIQPLNADGSVKTDDPTGKMIAYQASNLLNGKGLDTKAVIAQIDLGKQKSGSSVAEANRQNTNKAVSSIMSATGDANNSTLATGAAQADLSAKAGSSFNRMGAMNNMLSQSLIMGATANTIGLANLSQGENQAKHNALVQQRNLAEDEEKRVEATMNALSDTYLEANKIKARARLCASSNICWI</sequence>
<reference evidence="1 2" key="1">
    <citation type="submission" date="2012-05" db="EMBL/GenBank/DDBJ databases">
        <title>Finished chromosome of genome of Chamaesiphon sp. PCC 6605.</title>
        <authorList>
            <consortium name="US DOE Joint Genome Institute"/>
            <person name="Gugger M."/>
            <person name="Coursin T."/>
            <person name="Rippka R."/>
            <person name="Tandeau De Marsac N."/>
            <person name="Huntemann M."/>
            <person name="Wei C.-L."/>
            <person name="Han J."/>
            <person name="Detter J.C."/>
            <person name="Han C."/>
            <person name="Tapia R."/>
            <person name="Chen A."/>
            <person name="Kyrpides N."/>
            <person name="Mavromatis K."/>
            <person name="Markowitz V."/>
            <person name="Szeto E."/>
            <person name="Ivanova N."/>
            <person name="Pagani I."/>
            <person name="Pati A."/>
            <person name="Goodwin L."/>
            <person name="Nordberg H.P."/>
            <person name="Cantor M.N."/>
            <person name="Hua S.X."/>
            <person name="Woyke T."/>
            <person name="Kerfeld C.A."/>
        </authorList>
    </citation>
    <scope>NUCLEOTIDE SEQUENCE [LARGE SCALE GENOMIC DNA]</scope>
    <source>
        <strain evidence="2">ATCC 27169 / PCC 6605</strain>
    </source>
</reference>
<dbReference type="STRING" id="1173020.Cha6605_1420"/>
<evidence type="ECO:0000313" key="2">
    <source>
        <dbReference type="Proteomes" id="UP000010366"/>
    </source>
</evidence>
<dbReference type="Gene3D" id="3.40.50.300">
    <property type="entry name" value="P-loop containing nucleotide triphosphate hydrolases"/>
    <property type="match status" value="1"/>
</dbReference>
<dbReference type="SUPFAM" id="SSF52540">
    <property type="entry name" value="P-loop containing nucleoside triphosphate hydrolases"/>
    <property type="match status" value="1"/>
</dbReference>
<evidence type="ECO:0000313" key="1">
    <source>
        <dbReference type="EMBL" id="AFY92597.1"/>
    </source>
</evidence>
<name>K9UBV3_CHAP6</name>
<dbReference type="EMBL" id="CP003600">
    <property type="protein sequence ID" value="AFY92597.1"/>
    <property type="molecule type" value="Genomic_DNA"/>
</dbReference>
<dbReference type="RefSeq" id="WP_015158777.1">
    <property type="nucleotide sequence ID" value="NC_019697.1"/>
</dbReference>
<dbReference type="eggNOG" id="COG3451">
    <property type="taxonomic scope" value="Bacteria"/>
</dbReference>
<dbReference type="KEGG" id="cmp:Cha6605_1420"/>
<dbReference type="HOGENOM" id="CLU_011112_0_0_3"/>
<dbReference type="InterPro" id="IPR027417">
    <property type="entry name" value="P-loop_NTPase"/>
</dbReference>
<dbReference type="AlphaFoldDB" id="K9UBV3"/>
<accession>K9UBV3</accession>
<protein>
    <submittedName>
        <fullName evidence="1">Uncharacterized protein</fullName>
    </submittedName>
</protein>
<gene>
    <name evidence="1" type="ORF">Cha6605_1420</name>
</gene>
<organism evidence="1 2">
    <name type="scientific">Chamaesiphon minutus (strain ATCC 27169 / PCC 6605)</name>
    <dbReference type="NCBI Taxonomy" id="1173020"/>
    <lineage>
        <taxon>Bacteria</taxon>
        <taxon>Bacillati</taxon>
        <taxon>Cyanobacteriota</taxon>
        <taxon>Cyanophyceae</taxon>
        <taxon>Gomontiellales</taxon>
        <taxon>Chamaesiphonaceae</taxon>
        <taxon>Chamaesiphon</taxon>
    </lineage>
</organism>
<keyword evidence="2" id="KW-1185">Reference proteome</keyword>
<dbReference type="Gene3D" id="1.10.8.730">
    <property type="match status" value="1"/>
</dbReference>
<proteinExistence type="predicted"/>
<dbReference type="Proteomes" id="UP000010366">
    <property type="component" value="Chromosome"/>
</dbReference>